<dbReference type="InterPro" id="IPR052188">
    <property type="entry name" value="Ni-pincer_cofactor_biosynth"/>
</dbReference>
<dbReference type="InterPro" id="IPR014729">
    <property type="entry name" value="Rossmann-like_a/b/a_fold"/>
</dbReference>
<dbReference type="AlphaFoldDB" id="A0AAJ5SRJ1"/>
<dbReference type="Pfam" id="PF06508">
    <property type="entry name" value="QueC"/>
    <property type="match status" value="1"/>
</dbReference>
<protein>
    <submittedName>
        <fullName evidence="2">N-acetyl sugar amidotransferase</fullName>
    </submittedName>
</protein>
<dbReference type="EMBL" id="CP083803">
    <property type="protein sequence ID" value="UXZ44316.1"/>
    <property type="molecule type" value="Genomic_DNA"/>
</dbReference>
<accession>A0AAJ5SRJ1</accession>
<dbReference type="InterPro" id="IPR020022">
    <property type="entry name" value="N-acetyl_sugar_amidoTrfase"/>
</dbReference>
<gene>
    <name evidence="2" type="ORF">K7K07_19905</name>
</gene>
<dbReference type="GO" id="GO:0008616">
    <property type="term" value="P:tRNA queuosine(34) biosynthetic process"/>
    <property type="evidence" value="ECO:0007669"/>
    <property type="project" value="UniProtKB-KW"/>
</dbReference>
<reference evidence="2" key="1">
    <citation type="submission" date="2021-08" db="EMBL/GenBank/DDBJ databases">
        <authorList>
            <person name="Yaryura P.M."/>
            <person name="Bianco M.I."/>
            <person name="Morais C."/>
            <person name="Setubal J.C."/>
        </authorList>
    </citation>
    <scope>NUCLEOTIDE SEQUENCE</scope>
    <source>
        <strain evidence="2">AP1</strain>
    </source>
</reference>
<dbReference type="SUPFAM" id="SSF52402">
    <property type="entry name" value="Adenine nucleotide alpha hydrolases-like"/>
    <property type="match status" value="1"/>
</dbReference>
<dbReference type="PANTHER" id="PTHR43169:SF3">
    <property type="entry name" value="ATPASE, PP-LOOP SUPERFAMILY-RELATED"/>
    <property type="match status" value="1"/>
</dbReference>
<dbReference type="InterPro" id="IPR018317">
    <property type="entry name" value="QueC"/>
</dbReference>
<evidence type="ECO:0000313" key="2">
    <source>
        <dbReference type="EMBL" id="UXZ44316.1"/>
    </source>
</evidence>
<dbReference type="Gene3D" id="3.40.50.620">
    <property type="entry name" value="HUPs"/>
    <property type="match status" value="1"/>
</dbReference>
<evidence type="ECO:0000256" key="1">
    <source>
        <dbReference type="ARBA" id="ARBA00022785"/>
    </source>
</evidence>
<dbReference type="NCBIfam" id="TIGR03573">
    <property type="entry name" value="WbuX"/>
    <property type="match status" value="1"/>
</dbReference>
<sequence>MNMYKEKTLADKIQQCTRCVMSNEVDVLIRFDEHGVCHHCHRYDELLATRVFSGMEADRRLADLTEKIKKSRKSNSQYDCLIGVSGGVDSTYVAYLVKQLGLRPLAVHFDNGWNSELAVNNIEKVLRKLDIDLVTYVVDWKEFRDLQLSFLKASVPDGEIPTDHAIFALLWETAAKHKIKYIISGMNFATESISVPNWSYGHSDWKYIKDVHRVHGSVPLKSYPHFGFIKLFYYNFIRGIRNVSVLNYVDYNKERVMRTLQDELGWVYYGGKHYESIYTRFFQGYILPSKFNIDKRYGHCSDLINARQLSREEALEELSVNSYSEDMKEADLAYAAKKFSLTVEQFREILARPPSSYGSYKNSARFVARLKTFVNFLRGVGLYPK</sequence>
<name>A0AAJ5SRJ1_9PSED</name>
<evidence type="ECO:0000313" key="3">
    <source>
        <dbReference type="Proteomes" id="UP001209279"/>
    </source>
</evidence>
<organism evidence="2 3">
    <name type="scientific">Pseudomonas soli</name>
    <dbReference type="NCBI Taxonomy" id="1306993"/>
    <lineage>
        <taxon>Bacteria</taxon>
        <taxon>Pseudomonadati</taxon>
        <taxon>Pseudomonadota</taxon>
        <taxon>Gammaproteobacteria</taxon>
        <taxon>Pseudomonadales</taxon>
        <taxon>Pseudomonadaceae</taxon>
        <taxon>Pseudomonas</taxon>
    </lineage>
</organism>
<proteinExistence type="predicted"/>
<dbReference type="RefSeq" id="WP_263158629.1">
    <property type="nucleotide sequence ID" value="NZ_CATKPM010000006.1"/>
</dbReference>
<keyword evidence="1" id="KW-0671">Queuosine biosynthesis</keyword>
<dbReference type="Proteomes" id="UP001209279">
    <property type="component" value="Chromosome"/>
</dbReference>
<dbReference type="PANTHER" id="PTHR43169">
    <property type="entry name" value="EXSB FAMILY PROTEIN"/>
    <property type="match status" value="1"/>
</dbReference>